<dbReference type="Proteomes" id="UP001161405">
    <property type="component" value="Unassembled WGS sequence"/>
</dbReference>
<dbReference type="CDD" id="cd06550">
    <property type="entry name" value="TM_ABC_iron-siderophores_like"/>
    <property type="match status" value="1"/>
</dbReference>
<evidence type="ECO:0000256" key="4">
    <source>
        <dbReference type="ARBA" id="ARBA00022475"/>
    </source>
</evidence>
<evidence type="ECO:0000313" key="10">
    <source>
        <dbReference type="Proteomes" id="UP001161405"/>
    </source>
</evidence>
<feature type="transmembrane region" description="Helical" evidence="8">
    <location>
        <begin position="171"/>
        <end position="193"/>
    </location>
</feature>
<evidence type="ECO:0000256" key="1">
    <source>
        <dbReference type="ARBA" id="ARBA00004651"/>
    </source>
</evidence>
<dbReference type="PANTHER" id="PTHR30472:SF25">
    <property type="entry name" value="ABC TRANSPORTER PERMEASE PROTEIN MJ0876-RELATED"/>
    <property type="match status" value="1"/>
</dbReference>
<evidence type="ECO:0000256" key="6">
    <source>
        <dbReference type="ARBA" id="ARBA00022989"/>
    </source>
</evidence>
<evidence type="ECO:0000256" key="3">
    <source>
        <dbReference type="ARBA" id="ARBA00022448"/>
    </source>
</evidence>
<feature type="transmembrane region" description="Helical" evidence="8">
    <location>
        <begin position="267"/>
        <end position="291"/>
    </location>
</feature>
<accession>A0ABQ5URZ4</accession>
<evidence type="ECO:0000313" key="9">
    <source>
        <dbReference type="EMBL" id="GLQ18034.1"/>
    </source>
</evidence>
<dbReference type="InterPro" id="IPR037294">
    <property type="entry name" value="ABC_BtuC-like"/>
</dbReference>
<organism evidence="9 10">
    <name type="scientific">Maritalea porphyrae</name>
    <dbReference type="NCBI Taxonomy" id="880732"/>
    <lineage>
        <taxon>Bacteria</taxon>
        <taxon>Pseudomonadati</taxon>
        <taxon>Pseudomonadota</taxon>
        <taxon>Alphaproteobacteria</taxon>
        <taxon>Hyphomicrobiales</taxon>
        <taxon>Devosiaceae</taxon>
        <taxon>Maritalea</taxon>
    </lineage>
</organism>
<dbReference type="PANTHER" id="PTHR30472">
    <property type="entry name" value="FERRIC ENTEROBACTIN TRANSPORT SYSTEM PERMEASE PROTEIN"/>
    <property type="match status" value="1"/>
</dbReference>
<evidence type="ECO:0000256" key="7">
    <source>
        <dbReference type="ARBA" id="ARBA00023136"/>
    </source>
</evidence>
<sequence>MSLHSANYVADAATFGQQYKKSEAQRIIILCVLGASLVIALLLDLATGPSGLGIIEVIKGIASPQNLDQRQAIILWQVRLPDALIALAVGASLGLAGAETQTILNNPLASPFTLGVSAAATLGASIAIVVAPTIPFVSPVAVLPIMALLFALGSGALILGFMRLVHGGREAIILFGIALVFLCNAITAMFQYVASAEAVQEIVFWTVGNLTRAGWVEVQLVSFCFLLILPLSLRHVWTMTMLRAGEAQAVSLGLNINRLRTMTIARVSVLTAFAVCFVGAIGFIGLVGPHIARLVLGEDHRFLLPGSAICGALVLSLASYLSKALIPGIVIPVGILTALVGVPMFLALITMRRRQL</sequence>
<feature type="transmembrane region" description="Helical" evidence="8">
    <location>
        <begin position="73"/>
        <end position="96"/>
    </location>
</feature>
<proteinExistence type="inferred from homology"/>
<dbReference type="Gene3D" id="1.10.3470.10">
    <property type="entry name" value="ABC transporter involved in vitamin B12 uptake, BtuC"/>
    <property type="match status" value="1"/>
</dbReference>
<keyword evidence="6 8" id="KW-1133">Transmembrane helix</keyword>
<dbReference type="SUPFAM" id="SSF81345">
    <property type="entry name" value="ABC transporter involved in vitamin B12 uptake, BtuC"/>
    <property type="match status" value="1"/>
</dbReference>
<dbReference type="EMBL" id="BSNI01000002">
    <property type="protein sequence ID" value="GLQ18034.1"/>
    <property type="molecule type" value="Genomic_DNA"/>
</dbReference>
<evidence type="ECO:0000256" key="5">
    <source>
        <dbReference type="ARBA" id="ARBA00022692"/>
    </source>
</evidence>
<dbReference type="Pfam" id="PF01032">
    <property type="entry name" value="FecCD"/>
    <property type="match status" value="1"/>
</dbReference>
<keyword evidence="4" id="KW-1003">Cell membrane</keyword>
<evidence type="ECO:0000256" key="2">
    <source>
        <dbReference type="ARBA" id="ARBA00007935"/>
    </source>
</evidence>
<keyword evidence="7 8" id="KW-0472">Membrane</keyword>
<comment type="similarity">
    <text evidence="2">Belongs to the binding-protein-dependent transport system permease family. FecCD subfamily.</text>
</comment>
<reference evidence="9" key="2">
    <citation type="submission" date="2023-01" db="EMBL/GenBank/DDBJ databases">
        <title>Draft genome sequence of Maritalea porphyrae strain NBRC 107169.</title>
        <authorList>
            <person name="Sun Q."/>
            <person name="Mori K."/>
        </authorList>
    </citation>
    <scope>NUCLEOTIDE SEQUENCE</scope>
    <source>
        <strain evidence="9">NBRC 107169</strain>
    </source>
</reference>
<protein>
    <submittedName>
        <fullName evidence="9">Iron-siderophore ABC transporter permease</fullName>
    </submittedName>
</protein>
<feature type="transmembrane region" description="Helical" evidence="8">
    <location>
        <begin position="303"/>
        <end position="322"/>
    </location>
</feature>
<dbReference type="RefSeq" id="WP_284364611.1">
    <property type="nucleotide sequence ID" value="NZ_BSNI01000002.1"/>
</dbReference>
<keyword evidence="5 8" id="KW-0812">Transmembrane</keyword>
<evidence type="ECO:0000256" key="8">
    <source>
        <dbReference type="SAM" id="Phobius"/>
    </source>
</evidence>
<comment type="subcellular location">
    <subcellularLocation>
        <location evidence="1">Cell membrane</location>
        <topology evidence="1">Multi-pass membrane protein</topology>
    </subcellularLocation>
</comment>
<comment type="caution">
    <text evidence="9">The sequence shown here is derived from an EMBL/GenBank/DDBJ whole genome shotgun (WGS) entry which is preliminary data.</text>
</comment>
<feature type="transmembrane region" description="Helical" evidence="8">
    <location>
        <begin position="108"/>
        <end position="130"/>
    </location>
</feature>
<name>A0ABQ5URZ4_9HYPH</name>
<keyword evidence="10" id="KW-1185">Reference proteome</keyword>
<feature type="transmembrane region" description="Helical" evidence="8">
    <location>
        <begin position="213"/>
        <end position="233"/>
    </location>
</feature>
<gene>
    <name evidence="9" type="ORF">GCM10007879_22830</name>
</gene>
<keyword evidence="3" id="KW-0813">Transport</keyword>
<feature type="transmembrane region" description="Helical" evidence="8">
    <location>
        <begin position="136"/>
        <end position="159"/>
    </location>
</feature>
<feature type="transmembrane region" description="Helical" evidence="8">
    <location>
        <begin position="329"/>
        <end position="351"/>
    </location>
</feature>
<reference evidence="9" key="1">
    <citation type="journal article" date="2014" name="Int. J. Syst. Evol. Microbiol.">
        <title>Complete genome of a new Firmicutes species belonging to the dominant human colonic microbiota ('Ruminococcus bicirculans') reveals two chromosomes and a selective capacity to utilize plant glucans.</title>
        <authorList>
            <consortium name="NISC Comparative Sequencing Program"/>
            <person name="Wegmann U."/>
            <person name="Louis P."/>
            <person name="Goesmann A."/>
            <person name="Henrissat B."/>
            <person name="Duncan S.H."/>
            <person name="Flint H.J."/>
        </authorList>
    </citation>
    <scope>NUCLEOTIDE SEQUENCE</scope>
    <source>
        <strain evidence="9">NBRC 107169</strain>
    </source>
</reference>
<dbReference type="InterPro" id="IPR000522">
    <property type="entry name" value="ABC_transptr_permease_BtuC"/>
</dbReference>
<feature type="transmembrane region" description="Helical" evidence="8">
    <location>
        <begin position="27"/>
        <end position="46"/>
    </location>
</feature>